<sequence>MSDAKSAIGTVVKISGQVFAEADGHRHPLAEGSTVREDETVVTADGSKVEIRFTDNTVLSQGENSRIELDEYVYEGDKGAAGLLFNMVQGSFRTVTGKIVEQNPEGFNLSSPLATIGIRGTTTFHQIGPDGERHGVQNIANPSLGGLDSPLHGMPSGYHTMLVTFSNGETRVIADSYQMVDLTSAGIGMIRTFSLNELLDFIDLSAHSPEERESLVDTLLHEFREQVPPEPQSEHQSSSGDNLSPDVTDDGTQDSDGEDQQAQDEVPPDIQRIISDPLPEPVIQGGGGNGGGWNPPQEDPPVRDVIEIIPRITFPIFLIGDGGNNSIEGTEYPDFIQGLAGDDSLWGLGSNDTLQGGEGNDVLYGGAGDDVLDGGRGDNSIDGGAGNNWVSYASVRDTFQNKGVVVYLDDEGDDSYGVREYPVYESNGNLLSEPHSEYDDLASIANVEGSIFSDAIYGNDHNNHLKGLAGDDSIIGNAGDDTLDGGQGNDTIDGGLGSDVIIGGSGNDWVSYQSYYSCSFQGMSIDLVNGACSLDTSSEDTDQFSGIENVEGSEYGDEICGDSLGNTLHGMGGSDTISGGAGSDFINGGEGIDTLYGNAGADTFYFDNMEDGFSVDTHISFSGQQGDLIKDFTPGQDKILLDSSQYSQLGMVVSYDTNFITIDGLYDGNNATDVQGAYSSWLNGEACLIVDRDYVNDCCRLIYDENGDDPGYYVLATIEGSDTVLTDQDVVVTPMA</sequence>
<dbReference type="HOGENOM" id="CLU_405837_0_0_7"/>
<dbReference type="STRING" id="690850.Desaf_2773"/>
<comment type="subcellular location">
    <subcellularLocation>
        <location evidence="1">Secreted</location>
    </subcellularLocation>
</comment>
<dbReference type="InterPro" id="IPR050557">
    <property type="entry name" value="RTX_toxin/Mannuronan_C5-epim"/>
</dbReference>
<dbReference type="PRINTS" id="PR00313">
    <property type="entry name" value="CABNDNGRPT"/>
</dbReference>
<evidence type="ECO:0000313" key="6">
    <source>
        <dbReference type="Proteomes" id="UP000007844"/>
    </source>
</evidence>
<dbReference type="Gene3D" id="2.150.10.10">
    <property type="entry name" value="Serralysin-like metalloprotease, C-terminal"/>
    <property type="match status" value="3"/>
</dbReference>
<dbReference type="InterPro" id="IPR018511">
    <property type="entry name" value="Hemolysin-typ_Ca-bd_CS"/>
</dbReference>
<dbReference type="PANTHER" id="PTHR38340">
    <property type="entry name" value="S-LAYER PROTEIN"/>
    <property type="match status" value="1"/>
</dbReference>
<dbReference type="GO" id="GO:0005576">
    <property type="term" value="C:extracellular region"/>
    <property type="evidence" value="ECO:0007669"/>
    <property type="project" value="UniProtKB-SubCell"/>
</dbReference>
<dbReference type="PANTHER" id="PTHR38340:SF1">
    <property type="entry name" value="S-LAYER PROTEIN"/>
    <property type="match status" value="1"/>
</dbReference>
<feature type="domain" description="FecR protein" evidence="4">
    <location>
        <begin position="40"/>
        <end position="127"/>
    </location>
</feature>
<dbReference type="InterPro" id="IPR011049">
    <property type="entry name" value="Serralysin-like_metalloprot_C"/>
</dbReference>
<dbReference type="GO" id="GO:0005509">
    <property type="term" value="F:calcium ion binding"/>
    <property type="evidence" value="ECO:0007669"/>
    <property type="project" value="InterPro"/>
</dbReference>
<dbReference type="Proteomes" id="UP000007844">
    <property type="component" value="Chromosome"/>
</dbReference>
<dbReference type="EMBL" id="CP003221">
    <property type="protein sequence ID" value="EGJ51088.1"/>
    <property type="molecule type" value="Genomic_DNA"/>
</dbReference>
<dbReference type="eggNOG" id="COG4254">
    <property type="taxonomic scope" value="Bacteria"/>
</dbReference>
<dbReference type="PROSITE" id="PS00330">
    <property type="entry name" value="HEMOLYSIN_CALCIUM"/>
    <property type="match status" value="5"/>
</dbReference>
<dbReference type="SUPFAM" id="SSF51120">
    <property type="entry name" value="beta-Roll"/>
    <property type="match status" value="3"/>
</dbReference>
<feature type="region of interest" description="Disordered" evidence="3">
    <location>
        <begin position="226"/>
        <end position="301"/>
    </location>
</feature>
<reference evidence="5 6" key="1">
    <citation type="journal article" date="2011" name="J. Bacteriol.">
        <title>Genome sequence of the mercury-methylating and pleomorphic Desulfovibrio africanus Strain Walvis Bay.</title>
        <authorList>
            <person name="Brown S.D."/>
            <person name="Wall J.D."/>
            <person name="Kucken A.M."/>
            <person name="Gilmour C.C."/>
            <person name="Podar M."/>
            <person name="Brandt C.C."/>
            <person name="Teshima H."/>
            <person name="Detter J.C."/>
            <person name="Han C.S."/>
            <person name="Land M.L."/>
            <person name="Lucas S."/>
            <person name="Han J."/>
            <person name="Pennacchio L."/>
            <person name="Nolan M."/>
            <person name="Pitluck S."/>
            <person name="Woyke T."/>
            <person name="Goodwin L."/>
            <person name="Palumbo A.V."/>
            <person name="Elias D.A."/>
        </authorList>
    </citation>
    <scope>NUCLEOTIDE SEQUENCE [LARGE SCALE GENOMIC DNA]</scope>
    <source>
        <strain evidence="5 6">Walvis Bay</strain>
    </source>
</reference>
<dbReference type="InterPro" id="IPR001343">
    <property type="entry name" value="Hemolysn_Ca-bd"/>
</dbReference>
<evidence type="ECO:0000256" key="3">
    <source>
        <dbReference type="SAM" id="MobiDB-lite"/>
    </source>
</evidence>
<proteinExistence type="predicted"/>
<evidence type="ECO:0000256" key="2">
    <source>
        <dbReference type="ARBA" id="ARBA00022525"/>
    </source>
</evidence>
<dbReference type="eggNOG" id="COG2931">
    <property type="taxonomic scope" value="Bacteria"/>
</dbReference>
<evidence type="ECO:0000256" key="1">
    <source>
        <dbReference type="ARBA" id="ARBA00004613"/>
    </source>
</evidence>
<evidence type="ECO:0000313" key="5">
    <source>
        <dbReference type="EMBL" id="EGJ51088.1"/>
    </source>
</evidence>
<dbReference type="AlphaFoldDB" id="F3Z185"/>
<feature type="compositionally biased region" description="Acidic residues" evidence="3">
    <location>
        <begin position="247"/>
        <end position="262"/>
    </location>
</feature>
<dbReference type="RefSeq" id="WP_014260766.1">
    <property type="nucleotide sequence ID" value="NC_016629.1"/>
</dbReference>
<dbReference type="Pfam" id="PF04773">
    <property type="entry name" value="FecR"/>
    <property type="match status" value="1"/>
</dbReference>
<feature type="compositionally biased region" description="Gly residues" evidence="3">
    <location>
        <begin position="284"/>
        <end position="293"/>
    </location>
</feature>
<dbReference type="Pfam" id="PF00353">
    <property type="entry name" value="HemolysinCabind"/>
    <property type="match status" value="3"/>
</dbReference>
<keyword evidence="6" id="KW-1185">Reference proteome</keyword>
<dbReference type="KEGG" id="daf:Desaf_2773"/>
<gene>
    <name evidence="5" type="ORF">Desaf_2773</name>
</gene>
<keyword evidence="2" id="KW-0964">Secreted</keyword>
<organism evidence="5 6">
    <name type="scientific">Desulfocurvibacter africanus subsp. africanus str. Walvis Bay</name>
    <dbReference type="NCBI Taxonomy" id="690850"/>
    <lineage>
        <taxon>Bacteria</taxon>
        <taxon>Pseudomonadati</taxon>
        <taxon>Thermodesulfobacteriota</taxon>
        <taxon>Desulfovibrionia</taxon>
        <taxon>Desulfovibrionales</taxon>
        <taxon>Desulfovibrionaceae</taxon>
        <taxon>Desulfocurvibacter</taxon>
    </lineage>
</organism>
<dbReference type="InterPro" id="IPR006860">
    <property type="entry name" value="FecR"/>
</dbReference>
<name>F3Z185_DESAF</name>
<evidence type="ECO:0000259" key="4">
    <source>
        <dbReference type="Pfam" id="PF04773"/>
    </source>
</evidence>
<accession>F3Z185</accession>
<protein>
    <recommendedName>
        <fullName evidence="4">FecR protein domain-containing protein</fullName>
    </recommendedName>
</protein>